<feature type="compositionally biased region" description="Basic and acidic residues" evidence="1">
    <location>
        <begin position="11"/>
        <end position="25"/>
    </location>
</feature>
<dbReference type="Proteomes" id="UP001408789">
    <property type="component" value="Unassembled WGS sequence"/>
</dbReference>
<organism evidence="2 3">
    <name type="scientific">Deinandra increscens subsp. villosa</name>
    <dbReference type="NCBI Taxonomy" id="3103831"/>
    <lineage>
        <taxon>Eukaryota</taxon>
        <taxon>Viridiplantae</taxon>
        <taxon>Streptophyta</taxon>
        <taxon>Embryophyta</taxon>
        <taxon>Tracheophyta</taxon>
        <taxon>Spermatophyta</taxon>
        <taxon>Magnoliopsida</taxon>
        <taxon>eudicotyledons</taxon>
        <taxon>Gunneridae</taxon>
        <taxon>Pentapetalae</taxon>
        <taxon>asterids</taxon>
        <taxon>campanulids</taxon>
        <taxon>Asterales</taxon>
        <taxon>Asteraceae</taxon>
        <taxon>Asteroideae</taxon>
        <taxon>Heliantheae alliance</taxon>
        <taxon>Madieae</taxon>
        <taxon>Madiinae</taxon>
        <taxon>Deinandra</taxon>
    </lineage>
</organism>
<proteinExistence type="predicted"/>
<protein>
    <submittedName>
        <fullName evidence="2">Uncharacterized protein</fullName>
    </submittedName>
</protein>
<dbReference type="PANTHER" id="PTHR33872:SF2">
    <property type="entry name" value="DNA POLYMERASE EPSILON CATALYTIC SUBUNIT A"/>
    <property type="match status" value="1"/>
</dbReference>
<evidence type="ECO:0000313" key="2">
    <source>
        <dbReference type="EMBL" id="KAK9048249.1"/>
    </source>
</evidence>
<reference evidence="2 3" key="1">
    <citation type="submission" date="2024-04" db="EMBL/GenBank/DDBJ databases">
        <title>The reference genome of an endangered Asteraceae, Deinandra increscens subsp. villosa, native to the Central Coast of California.</title>
        <authorList>
            <person name="Guilliams M."/>
            <person name="Hasenstab-Lehman K."/>
            <person name="Meyer R."/>
            <person name="Mcevoy S."/>
        </authorList>
    </citation>
    <scope>NUCLEOTIDE SEQUENCE [LARGE SCALE GENOMIC DNA]</scope>
    <source>
        <tissue evidence="2">Leaf</tissue>
    </source>
</reference>
<evidence type="ECO:0000256" key="1">
    <source>
        <dbReference type="SAM" id="MobiDB-lite"/>
    </source>
</evidence>
<evidence type="ECO:0000313" key="3">
    <source>
        <dbReference type="Proteomes" id="UP001408789"/>
    </source>
</evidence>
<sequence>MGSLMAGWDSHVPDPRSVQLERNRSMTKEEITSYWRSKKNVEEEQEVHNHVLTKTYTFSDGDQKLGSEKIYRRSSSLPSTKEECIKEIKEDVDEEEKEEKLFKKYDWWTNSRWAFLNEPPVIASETPSRYASQFHVARKHIDDHTYSAATNGIRT</sequence>
<dbReference type="PANTHER" id="PTHR33872">
    <property type="entry name" value="DNA POLYMERASE EPSILON CATALYTIC SUBUNIT A"/>
    <property type="match status" value="1"/>
</dbReference>
<accession>A0AAP0C6Z1</accession>
<name>A0AAP0C6Z1_9ASTR</name>
<comment type="caution">
    <text evidence="2">The sequence shown here is derived from an EMBL/GenBank/DDBJ whole genome shotgun (WGS) entry which is preliminary data.</text>
</comment>
<keyword evidence="3" id="KW-1185">Reference proteome</keyword>
<dbReference type="EMBL" id="JBCNJP010013745">
    <property type="protein sequence ID" value="KAK9048249.1"/>
    <property type="molecule type" value="Genomic_DNA"/>
</dbReference>
<dbReference type="AlphaFoldDB" id="A0AAP0C6Z1"/>
<feature type="region of interest" description="Disordered" evidence="1">
    <location>
        <begin position="1"/>
        <end position="25"/>
    </location>
</feature>
<gene>
    <name evidence="2" type="ORF">SSX86_032788</name>
</gene>